<dbReference type="OrthoDB" id="10067824at2759"/>
<feature type="domain" description="NOPS" evidence="2">
    <location>
        <begin position="40"/>
        <end position="92"/>
    </location>
</feature>
<dbReference type="Proteomes" id="UP000007801">
    <property type="component" value="Unassembled WGS sequence"/>
</dbReference>
<dbReference type="Gene3D" id="6.10.250.1170">
    <property type="match status" value="1"/>
</dbReference>
<name>A0A0P8Y637_DROAN</name>
<sequence length="157" mass="18157">MTAKSILVTALLGFANKSSASACLRLCNEKCFFLTRSLRPNLVEPMEVNDDNAGFKEKALNKEMPEFSNERSIGLRFADINSVELKYGSRWKQLHDNKKSKLGDLNRVLKMEEEKLEIEMETELLQQDFAEDVRRRSRKRVRTELWTCANNLKPPFG</sequence>
<dbReference type="GeneID" id="6504205"/>
<reference evidence="3 4" key="1">
    <citation type="journal article" date="2007" name="Nature">
        <title>Evolution of genes and genomes on the Drosophila phylogeny.</title>
        <authorList>
            <consortium name="Drosophila 12 Genomes Consortium"/>
            <person name="Clark A.G."/>
            <person name="Eisen M.B."/>
            <person name="Smith D.R."/>
            <person name="Bergman C.M."/>
            <person name="Oliver B."/>
            <person name="Markow T.A."/>
            <person name="Kaufman T.C."/>
            <person name="Kellis M."/>
            <person name="Gelbart W."/>
            <person name="Iyer V.N."/>
            <person name="Pollard D.A."/>
            <person name="Sackton T.B."/>
            <person name="Larracuente A.M."/>
            <person name="Singh N.D."/>
            <person name="Abad J.P."/>
            <person name="Abt D.N."/>
            <person name="Adryan B."/>
            <person name="Aguade M."/>
            <person name="Akashi H."/>
            <person name="Anderson W.W."/>
            <person name="Aquadro C.F."/>
            <person name="Ardell D.H."/>
            <person name="Arguello R."/>
            <person name="Artieri C.G."/>
            <person name="Barbash D.A."/>
            <person name="Barker D."/>
            <person name="Barsanti P."/>
            <person name="Batterham P."/>
            <person name="Batzoglou S."/>
            <person name="Begun D."/>
            <person name="Bhutkar A."/>
            <person name="Blanco E."/>
            <person name="Bosak S.A."/>
            <person name="Bradley R.K."/>
            <person name="Brand A.D."/>
            <person name="Brent M.R."/>
            <person name="Brooks A.N."/>
            <person name="Brown R.H."/>
            <person name="Butlin R.K."/>
            <person name="Caggese C."/>
            <person name="Calvi B.R."/>
            <person name="Bernardo de Carvalho A."/>
            <person name="Caspi A."/>
            <person name="Castrezana S."/>
            <person name="Celniker S.E."/>
            <person name="Chang J.L."/>
            <person name="Chapple C."/>
            <person name="Chatterji S."/>
            <person name="Chinwalla A."/>
            <person name="Civetta A."/>
            <person name="Clifton S.W."/>
            <person name="Comeron J.M."/>
            <person name="Costello J.C."/>
            <person name="Coyne J.A."/>
            <person name="Daub J."/>
            <person name="David R.G."/>
            <person name="Delcher A.L."/>
            <person name="Delehaunty K."/>
            <person name="Do C.B."/>
            <person name="Ebling H."/>
            <person name="Edwards K."/>
            <person name="Eickbush T."/>
            <person name="Evans J.D."/>
            <person name="Filipski A."/>
            <person name="Findeiss S."/>
            <person name="Freyhult E."/>
            <person name="Fulton L."/>
            <person name="Fulton R."/>
            <person name="Garcia A.C."/>
            <person name="Gardiner A."/>
            <person name="Garfield D.A."/>
            <person name="Garvin B.E."/>
            <person name="Gibson G."/>
            <person name="Gilbert D."/>
            <person name="Gnerre S."/>
            <person name="Godfrey J."/>
            <person name="Good R."/>
            <person name="Gotea V."/>
            <person name="Gravely B."/>
            <person name="Greenberg A.J."/>
            <person name="Griffiths-Jones S."/>
            <person name="Gross S."/>
            <person name="Guigo R."/>
            <person name="Gustafson E.A."/>
            <person name="Haerty W."/>
            <person name="Hahn M.W."/>
            <person name="Halligan D.L."/>
            <person name="Halpern A.L."/>
            <person name="Halter G.M."/>
            <person name="Han M.V."/>
            <person name="Heger A."/>
            <person name="Hillier L."/>
            <person name="Hinrichs A.S."/>
            <person name="Holmes I."/>
            <person name="Hoskins R.A."/>
            <person name="Hubisz M.J."/>
            <person name="Hultmark D."/>
            <person name="Huntley M.A."/>
            <person name="Jaffe D.B."/>
            <person name="Jagadeeshan S."/>
            <person name="Jeck W.R."/>
            <person name="Johnson J."/>
            <person name="Jones C.D."/>
            <person name="Jordan W.C."/>
            <person name="Karpen G.H."/>
            <person name="Kataoka E."/>
            <person name="Keightley P.D."/>
            <person name="Kheradpour P."/>
            <person name="Kirkness E.F."/>
            <person name="Koerich L.B."/>
            <person name="Kristiansen K."/>
            <person name="Kudrna D."/>
            <person name="Kulathinal R.J."/>
            <person name="Kumar S."/>
            <person name="Kwok R."/>
            <person name="Lander E."/>
            <person name="Langley C.H."/>
            <person name="Lapoint R."/>
            <person name="Lazzaro B.P."/>
            <person name="Lee S.J."/>
            <person name="Levesque L."/>
            <person name="Li R."/>
            <person name="Lin C.F."/>
            <person name="Lin M.F."/>
            <person name="Lindblad-Toh K."/>
            <person name="Llopart A."/>
            <person name="Long M."/>
            <person name="Low L."/>
            <person name="Lozovsky E."/>
            <person name="Lu J."/>
            <person name="Luo M."/>
            <person name="Machado C.A."/>
            <person name="Makalowski W."/>
            <person name="Marzo M."/>
            <person name="Matsuda M."/>
            <person name="Matzkin L."/>
            <person name="McAllister B."/>
            <person name="McBride C.S."/>
            <person name="McKernan B."/>
            <person name="McKernan K."/>
            <person name="Mendez-Lago M."/>
            <person name="Minx P."/>
            <person name="Mollenhauer M.U."/>
            <person name="Montooth K."/>
            <person name="Mount S.M."/>
            <person name="Mu X."/>
            <person name="Myers E."/>
            <person name="Negre B."/>
            <person name="Newfeld S."/>
            <person name="Nielsen R."/>
            <person name="Noor M.A."/>
            <person name="O'Grady P."/>
            <person name="Pachter L."/>
            <person name="Papaceit M."/>
            <person name="Parisi M.J."/>
            <person name="Parisi M."/>
            <person name="Parts L."/>
            <person name="Pedersen J.S."/>
            <person name="Pesole G."/>
            <person name="Phillippy A.M."/>
            <person name="Ponting C.P."/>
            <person name="Pop M."/>
            <person name="Porcelli D."/>
            <person name="Powell J.R."/>
            <person name="Prohaska S."/>
            <person name="Pruitt K."/>
            <person name="Puig M."/>
            <person name="Quesneville H."/>
            <person name="Ram K.R."/>
            <person name="Rand D."/>
            <person name="Rasmussen M.D."/>
            <person name="Reed L.K."/>
            <person name="Reenan R."/>
            <person name="Reily A."/>
            <person name="Remington K.A."/>
            <person name="Rieger T.T."/>
            <person name="Ritchie M.G."/>
            <person name="Robin C."/>
            <person name="Rogers Y.H."/>
            <person name="Rohde C."/>
            <person name="Rozas J."/>
            <person name="Rubenfield M.J."/>
            <person name="Ruiz A."/>
            <person name="Russo S."/>
            <person name="Salzberg S.L."/>
            <person name="Sanchez-Gracia A."/>
            <person name="Saranga D.J."/>
            <person name="Sato H."/>
            <person name="Schaeffer S.W."/>
            <person name="Schatz M.C."/>
            <person name="Schlenke T."/>
            <person name="Schwartz R."/>
            <person name="Segarra C."/>
            <person name="Singh R.S."/>
            <person name="Sirot L."/>
            <person name="Sirota M."/>
            <person name="Sisneros N.B."/>
            <person name="Smith C.D."/>
            <person name="Smith T.F."/>
            <person name="Spieth J."/>
            <person name="Stage D.E."/>
            <person name="Stark A."/>
            <person name="Stephan W."/>
            <person name="Strausberg R.L."/>
            <person name="Strempel S."/>
            <person name="Sturgill D."/>
            <person name="Sutton G."/>
            <person name="Sutton G.G."/>
            <person name="Tao W."/>
            <person name="Teichmann S."/>
            <person name="Tobari Y.N."/>
            <person name="Tomimura Y."/>
            <person name="Tsolas J.M."/>
            <person name="Valente V.L."/>
            <person name="Venter E."/>
            <person name="Venter J.C."/>
            <person name="Vicario S."/>
            <person name="Vieira F.G."/>
            <person name="Vilella A.J."/>
            <person name="Villasante A."/>
            <person name="Walenz B."/>
            <person name="Wang J."/>
            <person name="Wasserman M."/>
            <person name="Watts T."/>
            <person name="Wilson D."/>
            <person name="Wilson R.K."/>
            <person name="Wing R.A."/>
            <person name="Wolfner M.F."/>
            <person name="Wong A."/>
            <person name="Wong G.K."/>
            <person name="Wu C.I."/>
            <person name="Wu G."/>
            <person name="Yamamoto D."/>
            <person name="Yang H.P."/>
            <person name="Yang S.P."/>
            <person name="Yorke J.A."/>
            <person name="Yoshida K."/>
            <person name="Zdobnov E."/>
            <person name="Zhang P."/>
            <person name="Zhang Y."/>
            <person name="Zimin A.V."/>
            <person name="Baldwin J."/>
            <person name="Abdouelleil A."/>
            <person name="Abdulkadir J."/>
            <person name="Abebe A."/>
            <person name="Abera B."/>
            <person name="Abreu J."/>
            <person name="Acer S.C."/>
            <person name="Aftuck L."/>
            <person name="Alexander A."/>
            <person name="An P."/>
            <person name="Anderson E."/>
            <person name="Anderson S."/>
            <person name="Arachi H."/>
            <person name="Azer M."/>
            <person name="Bachantsang P."/>
            <person name="Barry A."/>
            <person name="Bayul T."/>
            <person name="Berlin A."/>
            <person name="Bessette D."/>
            <person name="Bloom T."/>
            <person name="Blye J."/>
            <person name="Boguslavskiy L."/>
            <person name="Bonnet C."/>
            <person name="Boukhgalter B."/>
            <person name="Bourzgui I."/>
            <person name="Brown A."/>
            <person name="Cahill P."/>
            <person name="Channer S."/>
            <person name="Cheshatsang Y."/>
            <person name="Chuda L."/>
            <person name="Citroen M."/>
            <person name="Collymore A."/>
            <person name="Cooke P."/>
            <person name="Costello M."/>
            <person name="D'Aco K."/>
            <person name="Daza R."/>
            <person name="De Haan G."/>
            <person name="DeGray S."/>
            <person name="DeMaso C."/>
            <person name="Dhargay N."/>
            <person name="Dooley K."/>
            <person name="Dooley E."/>
            <person name="Doricent M."/>
            <person name="Dorje P."/>
            <person name="Dorjee K."/>
            <person name="Dupes A."/>
            <person name="Elong R."/>
            <person name="Falk J."/>
            <person name="Farina A."/>
            <person name="Faro S."/>
            <person name="Ferguson D."/>
            <person name="Fisher S."/>
            <person name="Foley C.D."/>
            <person name="Franke A."/>
            <person name="Friedrich D."/>
            <person name="Gadbois L."/>
            <person name="Gearin G."/>
            <person name="Gearin C.R."/>
            <person name="Giannoukos G."/>
            <person name="Goode T."/>
            <person name="Graham J."/>
            <person name="Grandbois E."/>
            <person name="Grewal S."/>
            <person name="Gyaltsen K."/>
            <person name="Hafez N."/>
            <person name="Hagos B."/>
            <person name="Hall J."/>
            <person name="Henson C."/>
            <person name="Hollinger A."/>
            <person name="Honan T."/>
            <person name="Huard M.D."/>
            <person name="Hughes L."/>
            <person name="Hurhula B."/>
            <person name="Husby M.E."/>
            <person name="Kamat A."/>
            <person name="Kanga B."/>
            <person name="Kashin S."/>
            <person name="Khazanovich D."/>
            <person name="Kisner P."/>
            <person name="Lance K."/>
            <person name="Lara M."/>
            <person name="Lee W."/>
            <person name="Lennon N."/>
            <person name="Letendre F."/>
            <person name="LeVine R."/>
            <person name="Lipovsky A."/>
            <person name="Liu X."/>
            <person name="Liu J."/>
            <person name="Liu S."/>
            <person name="Lokyitsang T."/>
            <person name="Lokyitsang Y."/>
            <person name="Lubonja R."/>
            <person name="Lui A."/>
            <person name="MacDonald P."/>
            <person name="Magnisalis V."/>
            <person name="Maru K."/>
            <person name="Matthews C."/>
            <person name="McCusker W."/>
            <person name="McDonough S."/>
            <person name="Mehta T."/>
            <person name="Meldrim J."/>
            <person name="Meneus L."/>
            <person name="Mihai O."/>
            <person name="Mihalev A."/>
            <person name="Mihova T."/>
            <person name="Mittelman R."/>
            <person name="Mlenga V."/>
            <person name="Montmayeur A."/>
            <person name="Mulrain L."/>
            <person name="Navidi A."/>
            <person name="Naylor J."/>
            <person name="Negash T."/>
            <person name="Nguyen T."/>
            <person name="Nguyen N."/>
            <person name="Nicol R."/>
            <person name="Norbu C."/>
            <person name="Norbu N."/>
            <person name="Novod N."/>
            <person name="O'Neill B."/>
            <person name="Osman S."/>
            <person name="Markiewicz E."/>
            <person name="Oyono O.L."/>
            <person name="Patti C."/>
            <person name="Phunkhang P."/>
            <person name="Pierre F."/>
            <person name="Priest M."/>
            <person name="Raghuraman S."/>
            <person name="Rege F."/>
            <person name="Reyes R."/>
            <person name="Rise C."/>
            <person name="Rogov P."/>
            <person name="Ross K."/>
            <person name="Ryan E."/>
            <person name="Settipalli S."/>
            <person name="Shea T."/>
            <person name="Sherpa N."/>
            <person name="Shi L."/>
            <person name="Shih D."/>
            <person name="Sparrow T."/>
            <person name="Spaulding J."/>
            <person name="Stalker J."/>
            <person name="Stange-Thomann N."/>
            <person name="Stavropoulos S."/>
            <person name="Stone C."/>
            <person name="Strader C."/>
            <person name="Tesfaye S."/>
            <person name="Thomson T."/>
            <person name="Thoulutsang Y."/>
            <person name="Thoulutsang D."/>
            <person name="Topham K."/>
            <person name="Topping I."/>
            <person name="Tsamla T."/>
            <person name="Vassiliev H."/>
            <person name="Vo A."/>
            <person name="Wangchuk T."/>
            <person name="Wangdi T."/>
            <person name="Weiand M."/>
            <person name="Wilkinson J."/>
            <person name="Wilson A."/>
            <person name="Yadav S."/>
            <person name="Young G."/>
            <person name="Yu Q."/>
            <person name="Zembek L."/>
            <person name="Zhong D."/>
            <person name="Zimmer A."/>
            <person name="Zwirko Z."/>
            <person name="Jaffe D.B."/>
            <person name="Alvarez P."/>
            <person name="Brockman W."/>
            <person name="Butler J."/>
            <person name="Chin C."/>
            <person name="Gnerre S."/>
            <person name="Grabherr M."/>
            <person name="Kleber M."/>
            <person name="Mauceli E."/>
            <person name="MacCallum I."/>
        </authorList>
    </citation>
    <scope>NUCLEOTIDE SEQUENCE [LARGE SCALE GENOMIC DNA]</scope>
    <source>
        <strain evidence="4">Tucson 14024-0371.13</strain>
    </source>
</reference>
<gene>
    <name evidence="3" type="primary">Dana\GF21525</name>
    <name evidence="3" type="synonym">dana_GLEANR_4816</name>
    <name evidence="3" type="ORF">GF21525</name>
</gene>
<dbReference type="KEGG" id="dan:6504205"/>
<dbReference type="AlphaFoldDB" id="A0A0P8Y637"/>
<feature type="signal peptide" evidence="1">
    <location>
        <begin position="1"/>
        <end position="20"/>
    </location>
</feature>
<dbReference type="InterPro" id="IPR012975">
    <property type="entry name" value="NOPS"/>
</dbReference>
<evidence type="ECO:0000256" key="1">
    <source>
        <dbReference type="SAM" id="SignalP"/>
    </source>
</evidence>
<proteinExistence type="predicted"/>
<keyword evidence="4" id="KW-1185">Reference proteome</keyword>
<evidence type="ECO:0000313" key="3">
    <source>
        <dbReference type="EMBL" id="KPU74648.1"/>
    </source>
</evidence>
<organism evidence="3 4">
    <name type="scientific">Drosophila ananassae</name>
    <name type="common">Fruit fly</name>
    <dbReference type="NCBI Taxonomy" id="7217"/>
    <lineage>
        <taxon>Eukaryota</taxon>
        <taxon>Metazoa</taxon>
        <taxon>Ecdysozoa</taxon>
        <taxon>Arthropoda</taxon>
        <taxon>Hexapoda</taxon>
        <taxon>Insecta</taxon>
        <taxon>Pterygota</taxon>
        <taxon>Neoptera</taxon>
        <taxon>Endopterygota</taxon>
        <taxon>Diptera</taxon>
        <taxon>Brachycera</taxon>
        <taxon>Muscomorpha</taxon>
        <taxon>Ephydroidea</taxon>
        <taxon>Drosophilidae</taxon>
        <taxon>Drosophila</taxon>
        <taxon>Sophophora</taxon>
    </lineage>
</organism>
<keyword evidence="1" id="KW-0732">Signal</keyword>
<dbReference type="InParanoid" id="A0A0P8Y637"/>
<dbReference type="EMBL" id="CH903004">
    <property type="protein sequence ID" value="KPU74648.1"/>
    <property type="molecule type" value="Genomic_DNA"/>
</dbReference>
<accession>A0A0P8Y637</accession>
<evidence type="ECO:0000259" key="2">
    <source>
        <dbReference type="Pfam" id="PF08075"/>
    </source>
</evidence>
<evidence type="ECO:0000313" key="4">
    <source>
        <dbReference type="Proteomes" id="UP000007801"/>
    </source>
</evidence>
<dbReference type="STRING" id="7217.A0A0P8Y637"/>
<feature type="chain" id="PRO_5006154342" description="NOPS domain-containing protein" evidence="1">
    <location>
        <begin position="21"/>
        <end position="157"/>
    </location>
</feature>
<protein>
    <recommendedName>
        <fullName evidence="2">NOPS domain-containing protein</fullName>
    </recommendedName>
</protein>
<dbReference type="Pfam" id="PF08075">
    <property type="entry name" value="NOPS"/>
    <property type="match status" value="1"/>
</dbReference>